<accession>A0A2H3DIP1</accession>
<dbReference type="InParanoid" id="A0A2H3DIP1"/>
<evidence type="ECO:0008006" key="3">
    <source>
        <dbReference type="Google" id="ProtNLM"/>
    </source>
</evidence>
<proteinExistence type="predicted"/>
<dbReference type="AlphaFoldDB" id="A0A2H3DIP1"/>
<dbReference type="Proteomes" id="UP000217790">
    <property type="component" value="Unassembled WGS sequence"/>
</dbReference>
<organism evidence="1 2">
    <name type="scientific">Armillaria gallica</name>
    <name type="common">Bulbous honey fungus</name>
    <name type="synonym">Armillaria bulbosa</name>
    <dbReference type="NCBI Taxonomy" id="47427"/>
    <lineage>
        <taxon>Eukaryota</taxon>
        <taxon>Fungi</taxon>
        <taxon>Dikarya</taxon>
        <taxon>Basidiomycota</taxon>
        <taxon>Agaricomycotina</taxon>
        <taxon>Agaricomycetes</taxon>
        <taxon>Agaricomycetidae</taxon>
        <taxon>Agaricales</taxon>
        <taxon>Marasmiineae</taxon>
        <taxon>Physalacriaceae</taxon>
        <taxon>Armillaria</taxon>
    </lineage>
</organism>
<name>A0A2H3DIP1_ARMGA</name>
<reference evidence="2" key="1">
    <citation type="journal article" date="2017" name="Nat. Ecol. Evol.">
        <title>Genome expansion and lineage-specific genetic innovations in the forest pathogenic fungi Armillaria.</title>
        <authorList>
            <person name="Sipos G."/>
            <person name="Prasanna A.N."/>
            <person name="Walter M.C."/>
            <person name="O'Connor E."/>
            <person name="Balint B."/>
            <person name="Krizsan K."/>
            <person name="Kiss B."/>
            <person name="Hess J."/>
            <person name="Varga T."/>
            <person name="Slot J."/>
            <person name="Riley R."/>
            <person name="Boka B."/>
            <person name="Rigling D."/>
            <person name="Barry K."/>
            <person name="Lee J."/>
            <person name="Mihaltcheva S."/>
            <person name="LaButti K."/>
            <person name="Lipzen A."/>
            <person name="Waldron R."/>
            <person name="Moloney N.M."/>
            <person name="Sperisen C."/>
            <person name="Kredics L."/>
            <person name="Vagvoelgyi C."/>
            <person name="Patrignani A."/>
            <person name="Fitzpatrick D."/>
            <person name="Nagy I."/>
            <person name="Doyle S."/>
            <person name="Anderson J.B."/>
            <person name="Grigoriev I.V."/>
            <person name="Gueldener U."/>
            <person name="Muensterkoetter M."/>
            <person name="Nagy L.G."/>
        </authorList>
    </citation>
    <scope>NUCLEOTIDE SEQUENCE [LARGE SCALE GENOMIC DNA]</scope>
    <source>
        <strain evidence="2">Ar21-2</strain>
    </source>
</reference>
<dbReference type="OrthoDB" id="3018182at2759"/>
<keyword evidence="2" id="KW-1185">Reference proteome</keyword>
<gene>
    <name evidence="1" type="ORF">ARMGADRAFT_1079999</name>
</gene>
<evidence type="ECO:0000313" key="1">
    <source>
        <dbReference type="EMBL" id="PBK93714.1"/>
    </source>
</evidence>
<sequence>MDGLYNPPPFLVRVAVHTREKVLSAITGSRAGVFGSVVTGFTHPSPRWPERMTMSQDIKALLFRPWSQFQRGQLLDDTQVRLSSFLALNMVNEYLEDIPRLRPLVMKGFFTRSVFNDSALLYATAKASMLVEPLSFDALGDIFTGVCEATVHPQGEHHTILLLSHVCSTWRYTALAYPKLWSYIHLPMLSRAESFRSAEAQHNQLSLYIRRSRTRPLSITIRSNRFAYDLKYSRQLPFQAYTPSYAPTYTDGAV</sequence>
<evidence type="ECO:0000313" key="2">
    <source>
        <dbReference type="Proteomes" id="UP000217790"/>
    </source>
</evidence>
<dbReference type="EMBL" id="KZ293656">
    <property type="protein sequence ID" value="PBK93714.1"/>
    <property type="molecule type" value="Genomic_DNA"/>
</dbReference>
<protein>
    <recommendedName>
        <fullName evidence="3">F-box domain-containing protein</fullName>
    </recommendedName>
</protein>